<evidence type="ECO:0000313" key="4">
    <source>
        <dbReference type="EMBL" id="TCT06439.1"/>
    </source>
</evidence>
<keyword evidence="2" id="KW-0597">Phosphoprotein</keyword>
<dbReference type="Proteomes" id="UP000295678">
    <property type="component" value="Unassembled WGS sequence"/>
</dbReference>
<dbReference type="OrthoDB" id="8454588at2"/>
<dbReference type="InterPro" id="IPR008207">
    <property type="entry name" value="Sig_transdc_His_kin_Hpt_dom"/>
</dbReference>
<evidence type="ECO:0000256" key="2">
    <source>
        <dbReference type="PROSITE-ProRule" id="PRU00110"/>
    </source>
</evidence>
<keyword evidence="1" id="KW-0902">Two-component regulatory system</keyword>
<dbReference type="AlphaFoldDB" id="A0A4R3M2J8"/>
<feature type="modified residue" description="Phosphohistidine" evidence="2">
    <location>
        <position position="70"/>
    </location>
</feature>
<protein>
    <submittedName>
        <fullName evidence="4">HPt (Histidine-containing phosphotransfer) domain-containing protein</fullName>
    </submittedName>
</protein>
<dbReference type="PROSITE" id="PS50894">
    <property type="entry name" value="HPT"/>
    <property type="match status" value="1"/>
</dbReference>
<gene>
    <name evidence="4" type="ORF">EDC22_11122</name>
</gene>
<dbReference type="SMART" id="SM00073">
    <property type="entry name" value="HPT"/>
    <property type="match status" value="1"/>
</dbReference>
<dbReference type="RefSeq" id="WP_132807511.1">
    <property type="nucleotide sequence ID" value="NZ_SMAK01000011.1"/>
</dbReference>
<evidence type="ECO:0000313" key="5">
    <source>
        <dbReference type="Proteomes" id="UP000295678"/>
    </source>
</evidence>
<dbReference type="GO" id="GO:0000160">
    <property type="term" value="P:phosphorelay signal transduction system"/>
    <property type="evidence" value="ECO:0007669"/>
    <property type="project" value="UniProtKB-KW"/>
</dbReference>
<proteinExistence type="predicted"/>
<dbReference type="SUPFAM" id="SSF47226">
    <property type="entry name" value="Histidine-containing phosphotransfer domain, HPT domain"/>
    <property type="match status" value="1"/>
</dbReference>
<comment type="caution">
    <text evidence="4">The sequence shown here is derived from an EMBL/GenBank/DDBJ whole genome shotgun (WGS) entry which is preliminary data.</text>
</comment>
<organism evidence="4 5">
    <name type="scientific">Tepidamorphus gemmatus</name>
    <dbReference type="NCBI Taxonomy" id="747076"/>
    <lineage>
        <taxon>Bacteria</taxon>
        <taxon>Pseudomonadati</taxon>
        <taxon>Pseudomonadota</taxon>
        <taxon>Alphaproteobacteria</taxon>
        <taxon>Hyphomicrobiales</taxon>
        <taxon>Tepidamorphaceae</taxon>
        <taxon>Tepidamorphus</taxon>
    </lineage>
</organism>
<evidence type="ECO:0000259" key="3">
    <source>
        <dbReference type="PROSITE" id="PS50894"/>
    </source>
</evidence>
<dbReference type="InterPro" id="IPR036641">
    <property type="entry name" value="HPT_dom_sf"/>
</dbReference>
<evidence type="ECO:0000256" key="1">
    <source>
        <dbReference type="ARBA" id="ARBA00023012"/>
    </source>
</evidence>
<feature type="domain" description="HPt" evidence="3">
    <location>
        <begin position="34"/>
        <end position="124"/>
    </location>
</feature>
<sequence>MGRTSDGDETRPMAVDWDGPPVDLAHLARHTFGDTELEREVLQLFVAQSHAHLNRLKEARDAEQWRRASHTIKGSARGIGAWAVAARAEAAERLGGNVEDARCREAIIALEQEIDSANSFIRSLIVAH</sequence>
<reference evidence="4 5" key="1">
    <citation type="submission" date="2019-03" db="EMBL/GenBank/DDBJ databases">
        <title>Genomic Encyclopedia of Type Strains, Phase IV (KMG-IV): sequencing the most valuable type-strain genomes for metagenomic binning, comparative biology and taxonomic classification.</title>
        <authorList>
            <person name="Goeker M."/>
        </authorList>
    </citation>
    <scope>NUCLEOTIDE SEQUENCE [LARGE SCALE GENOMIC DNA]</scope>
    <source>
        <strain evidence="4 5">DSM 19345</strain>
    </source>
</reference>
<name>A0A4R3M2J8_9HYPH</name>
<dbReference type="Gene3D" id="1.20.120.160">
    <property type="entry name" value="HPT domain"/>
    <property type="match status" value="1"/>
</dbReference>
<dbReference type="EMBL" id="SMAK01000011">
    <property type="protein sequence ID" value="TCT06439.1"/>
    <property type="molecule type" value="Genomic_DNA"/>
</dbReference>
<accession>A0A4R3M2J8</accession>
<keyword evidence="5" id="KW-1185">Reference proteome</keyword>
<dbReference type="Pfam" id="PF01627">
    <property type="entry name" value="Hpt"/>
    <property type="match status" value="1"/>
</dbReference>
<dbReference type="GO" id="GO:0004672">
    <property type="term" value="F:protein kinase activity"/>
    <property type="evidence" value="ECO:0007669"/>
    <property type="project" value="UniProtKB-ARBA"/>
</dbReference>